<gene>
    <name evidence="1" type="ORF">Pdw03_2387</name>
</gene>
<dbReference type="EMBL" id="CP060774">
    <property type="protein sequence ID" value="QQK39533.1"/>
    <property type="molecule type" value="Genomic_DNA"/>
</dbReference>
<dbReference type="RefSeq" id="XP_065955574.1">
    <property type="nucleotide sequence ID" value="XM_066100174.1"/>
</dbReference>
<organism evidence="1 2">
    <name type="scientific">Penicillium digitatum</name>
    <name type="common">Green mold</name>
    <dbReference type="NCBI Taxonomy" id="36651"/>
    <lineage>
        <taxon>Eukaryota</taxon>
        <taxon>Fungi</taxon>
        <taxon>Dikarya</taxon>
        <taxon>Ascomycota</taxon>
        <taxon>Pezizomycotina</taxon>
        <taxon>Eurotiomycetes</taxon>
        <taxon>Eurotiomycetidae</taxon>
        <taxon>Eurotiales</taxon>
        <taxon>Aspergillaceae</taxon>
        <taxon>Penicillium</taxon>
    </lineage>
</organism>
<dbReference type="Proteomes" id="UP000595662">
    <property type="component" value="Chromosome 1"/>
</dbReference>
<dbReference type="AlphaFoldDB" id="A0A7T6XE86"/>
<reference evidence="1 2" key="1">
    <citation type="submission" date="2020-08" db="EMBL/GenBank/DDBJ databases">
        <title>The completed genome sequence of the pathogenic ascomycete fungus Penicillium digitatum.</title>
        <authorList>
            <person name="Wang M."/>
        </authorList>
    </citation>
    <scope>NUCLEOTIDE SEQUENCE [LARGE SCALE GENOMIC DNA]</scope>
    <source>
        <strain evidence="1 2">PdW03</strain>
    </source>
</reference>
<protein>
    <submittedName>
        <fullName evidence="1">Uncharacterized protein</fullName>
    </submittedName>
</protein>
<dbReference type="GeneID" id="90952382"/>
<evidence type="ECO:0000313" key="1">
    <source>
        <dbReference type="EMBL" id="QQK39533.1"/>
    </source>
</evidence>
<proteinExistence type="predicted"/>
<name>A0A7T6XE86_PENDI</name>
<accession>A0A7T6XE86</accession>
<evidence type="ECO:0000313" key="2">
    <source>
        <dbReference type="Proteomes" id="UP000595662"/>
    </source>
</evidence>
<sequence length="220" mass="24586">MTYAKFTNVPPDVAKLSLSKGCRQMYNPDTRGMIVTIPGKPHDAVTGEFHSQFAIAAYLANMKDFFWSLTIARVEAIKWPSLVLEVGLSESRKKLLADAWWLANSQGEVHVVIITSVNLTVARVTFETIGLEQPSKDMRNGRRLYRTETRQSIVVSRVHGGPGQPITTVPNTSPIITTLEEVLCRPSRRPIQRSLFPHWKGSRVPHGVGKAFEFVVFSTV</sequence>